<protein>
    <submittedName>
        <fullName evidence="3">Peptidase C1 and/or Propeptide C1 domain containing protein</fullName>
    </submittedName>
</protein>
<dbReference type="InterPro" id="IPR038765">
    <property type="entry name" value="Papain-like_cys_pep_sf"/>
</dbReference>
<dbReference type="GO" id="GO:0008234">
    <property type="term" value="F:cysteine-type peptidase activity"/>
    <property type="evidence" value="ECO:0007669"/>
    <property type="project" value="InterPro"/>
</dbReference>
<sequence length="171" mass="19736">MDIFSDEFIDSINQAQSYWTAAKVWPENITIEHINNLSRSVRPKLYQHEYKDQILHPPKYRIESHLPEHFDLRENWPQCRTINKVRDQGLCESCWAFVAASVLTDRFCIATKGAVNFEFSAEDILTCCLDKCHLRPENQCAGGRMDKAWDFLTDKGAVSGGEYMSNEVKSN</sequence>
<gene>
    <name evidence="3" type="ORF">BDFB_014356</name>
</gene>
<evidence type="ECO:0000259" key="2">
    <source>
        <dbReference type="Pfam" id="PF00112"/>
    </source>
</evidence>
<dbReference type="SUPFAM" id="SSF54001">
    <property type="entry name" value="Cysteine proteinases"/>
    <property type="match status" value="1"/>
</dbReference>
<dbReference type="OrthoDB" id="6514058at2759"/>
<dbReference type="Pfam" id="PF00112">
    <property type="entry name" value="Peptidase_C1"/>
    <property type="match status" value="1"/>
</dbReference>
<keyword evidence="4" id="KW-1185">Reference proteome</keyword>
<dbReference type="InterPro" id="IPR000668">
    <property type="entry name" value="Peptidase_C1A_C"/>
</dbReference>
<name>A0A482VGD7_ASBVE</name>
<evidence type="ECO:0000313" key="3">
    <source>
        <dbReference type="EMBL" id="RZC10181.1"/>
    </source>
</evidence>
<dbReference type="AlphaFoldDB" id="A0A482VGD7"/>
<dbReference type="Gene3D" id="3.90.70.10">
    <property type="entry name" value="Cysteine proteinases"/>
    <property type="match status" value="1"/>
</dbReference>
<dbReference type="PANTHER" id="PTHR12411">
    <property type="entry name" value="CYSTEINE PROTEASE FAMILY C1-RELATED"/>
    <property type="match status" value="1"/>
</dbReference>
<comment type="caution">
    <text evidence="3">The sequence shown here is derived from an EMBL/GenBank/DDBJ whole genome shotgun (WGS) entry which is preliminary data.</text>
</comment>
<dbReference type="Proteomes" id="UP000292052">
    <property type="component" value="Unassembled WGS sequence"/>
</dbReference>
<feature type="domain" description="Peptidase C1A papain C-terminal" evidence="2">
    <location>
        <begin position="66"/>
        <end position="163"/>
    </location>
</feature>
<organism evidence="3 4">
    <name type="scientific">Asbolus verrucosus</name>
    <name type="common">Desert ironclad beetle</name>
    <dbReference type="NCBI Taxonomy" id="1661398"/>
    <lineage>
        <taxon>Eukaryota</taxon>
        <taxon>Metazoa</taxon>
        <taxon>Ecdysozoa</taxon>
        <taxon>Arthropoda</taxon>
        <taxon>Hexapoda</taxon>
        <taxon>Insecta</taxon>
        <taxon>Pterygota</taxon>
        <taxon>Neoptera</taxon>
        <taxon>Endopterygota</taxon>
        <taxon>Coleoptera</taxon>
        <taxon>Polyphaga</taxon>
        <taxon>Cucujiformia</taxon>
        <taxon>Tenebrionidae</taxon>
        <taxon>Pimeliinae</taxon>
        <taxon>Asbolus</taxon>
    </lineage>
</organism>
<evidence type="ECO:0000313" key="4">
    <source>
        <dbReference type="Proteomes" id="UP000292052"/>
    </source>
</evidence>
<accession>A0A482VGD7</accession>
<dbReference type="InterPro" id="IPR013128">
    <property type="entry name" value="Peptidase_C1A"/>
</dbReference>
<proteinExistence type="inferred from homology"/>
<comment type="similarity">
    <text evidence="1">Belongs to the peptidase C1 family.</text>
</comment>
<dbReference type="STRING" id="1661398.A0A482VGD7"/>
<dbReference type="GO" id="GO:0006508">
    <property type="term" value="P:proteolysis"/>
    <property type="evidence" value="ECO:0007669"/>
    <property type="project" value="InterPro"/>
</dbReference>
<reference evidence="3 4" key="1">
    <citation type="submission" date="2017-03" db="EMBL/GenBank/DDBJ databases">
        <title>Genome of the blue death feigning beetle - Asbolus verrucosus.</title>
        <authorList>
            <person name="Rider S.D."/>
        </authorList>
    </citation>
    <scope>NUCLEOTIDE SEQUENCE [LARGE SCALE GENOMIC DNA]</scope>
    <source>
        <strain evidence="3">Butters</strain>
        <tissue evidence="3">Head and leg muscle</tissue>
    </source>
</reference>
<dbReference type="EMBL" id="QDEB01105140">
    <property type="protein sequence ID" value="RZC10181.1"/>
    <property type="molecule type" value="Genomic_DNA"/>
</dbReference>
<evidence type="ECO:0000256" key="1">
    <source>
        <dbReference type="ARBA" id="ARBA00008455"/>
    </source>
</evidence>